<reference evidence="2" key="2">
    <citation type="journal article" date="2023" name="Microbiol Resour">
        <title>Decontamination and Annotation of the Draft Genome Sequence of the Oomycete Lagenidium giganteum ARSEF 373.</title>
        <authorList>
            <person name="Morgan W.R."/>
            <person name="Tartar A."/>
        </authorList>
    </citation>
    <scope>NUCLEOTIDE SEQUENCE</scope>
    <source>
        <strain evidence="2">ARSEF 373</strain>
    </source>
</reference>
<dbReference type="AlphaFoldDB" id="A0AAV2ZCJ9"/>
<dbReference type="Pfam" id="PF13456">
    <property type="entry name" value="RVT_3"/>
    <property type="match status" value="1"/>
</dbReference>
<keyword evidence="3" id="KW-1185">Reference proteome</keyword>
<proteinExistence type="predicted"/>
<gene>
    <name evidence="2" type="ORF">N0F65_003247</name>
</gene>
<dbReference type="GO" id="GO:0003676">
    <property type="term" value="F:nucleic acid binding"/>
    <property type="evidence" value="ECO:0007669"/>
    <property type="project" value="InterPro"/>
</dbReference>
<dbReference type="InterPro" id="IPR012337">
    <property type="entry name" value="RNaseH-like_sf"/>
</dbReference>
<protein>
    <recommendedName>
        <fullName evidence="1">RNase H type-1 domain-containing protein</fullName>
    </recommendedName>
</protein>
<dbReference type="InterPro" id="IPR036397">
    <property type="entry name" value="RNaseH_sf"/>
</dbReference>
<dbReference type="SUPFAM" id="SSF53098">
    <property type="entry name" value="Ribonuclease H-like"/>
    <property type="match status" value="1"/>
</dbReference>
<name>A0AAV2ZCJ9_9STRA</name>
<dbReference type="Gene3D" id="3.30.420.10">
    <property type="entry name" value="Ribonuclease H-like superfamily/Ribonuclease H"/>
    <property type="match status" value="1"/>
</dbReference>
<evidence type="ECO:0000313" key="2">
    <source>
        <dbReference type="EMBL" id="DBA03059.1"/>
    </source>
</evidence>
<accession>A0AAV2ZCJ9</accession>
<sequence length="231" mass="26176">VILHQAIQRSIAELHIHFPVQLTKRVRQFLATAQRIPAPPHEHESYVLFFDGASRGNPTPASAGITLTAVTDNQARIIWAWSDDDDDDDDNGVLEETTTSESAMTGYTTQIWAWSVHLGLSTNIDAEMQALILGLTRCRADNRASLSSCHILHYLQYRRRPKLPSLRKAYAIAHLLRVGFRQCAWRHHKRIYNPMADAAANWALDSGSTYFFSRPSLVREHLTNDVRPAHQ</sequence>
<evidence type="ECO:0000313" key="3">
    <source>
        <dbReference type="Proteomes" id="UP001146120"/>
    </source>
</evidence>
<comment type="caution">
    <text evidence="2">The sequence shown here is derived from an EMBL/GenBank/DDBJ whole genome shotgun (WGS) entry which is preliminary data.</text>
</comment>
<dbReference type="EMBL" id="DAKRPA010000024">
    <property type="protein sequence ID" value="DBA03059.1"/>
    <property type="molecule type" value="Genomic_DNA"/>
</dbReference>
<dbReference type="Proteomes" id="UP001146120">
    <property type="component" value="Unassembled WGS sequence"/>
</dbReference>
<dbReference type="GO" id="GO:0004523">
    <property type="term" value="F:RNA-DNA hybrid ribonuclease activity"/>
    <property type="evidence" value="ECO:0007669"/>
    <property type="project" value="InterPro"/>
</dbReference>
<reference evidence="2" key="1">
    <citation type="submission" date="2022-11" db="EMBL/GenBank/DDBJ databases">
        <authorList>
            <person name="Morgan W.R."/>
            <person name="Tartar A."/>
        </authorList>
    </citation>
    <scope>NUCLEOTIDE SEQUENCE</scope>
    <source>
        <strain evidence="2">ARSEF 373</strain>
    </source>
</reference>
<evidence type="ECO:0000259" key="1">
    <source>
        <dbReference type="Pfam" id="PF13456"/>
    </source>
</evidence>
<organism evidence="2 3">
    <name type="scientific">Lagenidium giganteum</name>
    <dbReference type="NCBI Taxonomy" id="4803"/>
    <lineage>
        <taxon>Eukaryota</taxon>
        <taxon>Sar</taxon>
        <taxon>Stramenopiles</taxon>
        <taxon>Oomycota</taxon>
        <taxon>Peronosporomycetes</taxon>
        <taxon>Pythiales</taxon>
        <taxon>Pythiaceae</taxon>
    </lineage>
</organism>
<feature type="domain" description="RNase H type-1" evidence="1">
    <location>
        <begin position="120"/>
        <end position="203"/>
    </location>
</feature>
<dbReference type="InterPro" id="IPR002156">
    <property type="entry name" value="RNaseH_domain"/>
</dbReference>
<feature type="non-terminal residue" evidence="2">
    <location>
        <position position="1"/>
    </location>
</feature>